<dbReference type="InterPro" id="IPR037522">
    <property type="entry name" value="HD_GYP_dom"/>
</dbReference>
<proteinExistence type="predicted"/>
<dbReference type="Gene3D" id="1.10.3210.10">
    <property type="entry name" value="Hypothetical protein af1432"/>
    <property type="match status" value="1"/>
</dbReference>
<evidence type="ECO:0000259" key="2">
    <source>
        <dbReference type="PROSITE" id="PS51832"/>
    </source>
</evidence>
<feature type="non-terminal residue" evidence="3">
    <location>
        <position position="1"/>
    </location>
</feature>
<dbReference type="PANTHER" id="PTHR43155">
    <property type="entry name" value="CYCLIC DI-GMP PHOSPHODIESTERASE PA4108-RELATED"/>
    <property type="match status" value="1"/>
</dbReference>
<feature type="compositionally biased region" description="Basic and acidic residues" evidence="1">
    <location>
        <begin position="75"/>
        <end position="86"/>
    </location>
</feature>
<gene>
    <name evidence="3" type="ORF">ENO08_05575</name>
</gene>
<comment type="caution">
    <text evidence="3">The sequence shown here is derived from an EMBL/GenBank/DDBJ whole genome shotgun (WGS) entry which is preliminary data.</text>
</comment>
<dbReference type="Gene3D" id="3.30.450.40">
    <property type="match status" value="1"/>
</dbReference>
<feature type="compositionally biased region" description="Basic and acidic residues" evidence="1">
    <location>
        <begin position="53"/>
        <end position="66"/>
    </location>
</feature>
<organism evidence="3">
    <name type="scientific">Eiseniibacteriota bacterium</name>
    <dbReference type="NCBI Taxonomy" id="2212470"/>
    <lineage>
        <taxon>Bacteria</taxon>
        <taxon>Candidatus Eiseniibacteriota</taxon>
    </lineage>
</organism>
<sequence>DEVDPAGIEIDEEAGGAERNADPAPAGGNNDFPAEDEASKPHRSDGIFSEIFDGGKKEGHLPDWIDRPVSPFGGSKEKQPQAEHNTELNKQLKRKVLELKTLFSISTDFNSIRERKKLVDIFLLTSIAQGGVESAAFFEKDGAVFKPAFSKGLNTETFEKINISGEVEQSIIYNNAVIPLDGFDMKESEKRALRKEGLEYICAFRQKDEVTGLVLLGRRIAGRGMKEGDFEFLKILVNVAQGAYENAVMFEREHDRTLGIVKTLISLIEENTLLKGSSEIVSRYVGMIAKNIDYPEDHFKDLIYGTVLRDMGMIKVSDLILRSPRELTKEEWEIIKRHPEDGADMLRRMKFNDHVVEIVRAHHERFNGEGYPLGLRGKEIPVGARIISVVESYAAMINERPNRPALNEKEALKTLKENYGLRYDRELVLQFAKIMEKEFAKSVKPQQPVAQ</sequence>
<dbReference type="PANTHER" id="PTHR43155:SF2">
    <property type="entry name" value="CYCLIC DI-GMP PHOSPHODIESTERASE PA4108"/>
    <property type="match status" value="1"/>
</dbReference>
<feature type="domain" description="HD-GYP" evidence="2">
    <location>
        <begin position="252"/>
        <end position="447"/>
    </location>
</feature>
<dbReference type="EMBL" id="DSEC01000394">
    <property type="protein sequence ID" value="HER43910.1"/>
    <property type="molecule type" value="Genomic_DNA"/>
</dbReference>
<dbReference type="CDD" id="cd00077">
    <property type="entry name" value="HDc"/>
    <property type="match status" value="1"/>
</dbReference>
<feature type="region of interest" description="Disordered" evidence="1">
    <location>
        <begin position="1"/>
        <end position="86"/>
    </location>
</feature>
<evidence type="ECO:0000313" key="3">
    <source>
        <dbReference type="EMBL" id="HER43910.1"/>
    </source>
</evidence>
<dbReference type="Pfam" id="PF13487">
    <property type="entry name" value="HD_5"/>
    <property type="match status" value="1"/>
</dbReference>
<evidence type="ECO:0000256" key="1">
    <source>
        <dbReference type="SAM" id="MobiDB-lite"/>
    </source>
</evidence>
<feature type="compositionally biased region" description="Acidic residues" evidence="1">
    <location>
        <begin position="1"/>
        <end position="15"/>
    </location>
</feature>
<dbReference type="AlphaFoldDB" id="A0A7V2F3H9"/>
<accession>A0A7V2F3H9</accession>
<dbReference type="SUPFAM" id="SSF109604">
    <property type="entry name" value="HD-domain/PDEase-like"/>
    <property type="match status" value="1"/>
</dbReference>
<dbReference type="InterPro" id="IPR029016">
    <property type="entry name" value="GAF-like_dom_sf"/>
</dbReference>
<reference evidence="3" key="1">
    <citation type="journal article" date="2020" name="mSystems">
        <title>Genome- and Community-Level Interaction Insights into Carbon Utilization and Element Cycling Functions of Hydrothermarchaeota in Hydrothermal Sediment.</title>
        <authorList>
            <person name="Zhou Z."/>
            <person name="Liu Y."/>
            <person name="Xu W."/>
            <person name="Pan J."/>
            <person name="Luo Z.H."/>
            <person name="Li M."/>
        </authorList>
    </citation>
    <scope>NUCLEOTIDE SEQUENCE [LARGE SCALE GENOMIC DNA]</scope>
    <source>
        <strain evidence="3">SpSt-1233</strain>
    </source>
</reference>
<dbReference type="Proteomes" id="UP000886069">
    <property type="component" value="Unassembled WGS sequence"/>
</dbReference>
<protein>
    <submittedName>
        <fullName evidence="3">HD domain-containing protein</fullName>
    </submittedName>
</protein>
<dbReference type="PROSITE" id="PS51832">
    <property type="entry name" value="HD_GYP"/>
    <property type="match status" value="1"/>
</dbReference>
<dbReference type="InterPro" id="IPR003607">
    <property type="entry name" value="HD/PDEase_dom"/>
</dbReference>
<name>A0A7V2F3H9_UNCEI</name>